<dbReference type="PANTHER" id="PTHR43744:SF12">
    <property type="entry name" value="ABC TRANSPORTER PERMEASE PROTEIN MG189-RELATED"/>
    <property type="match status" value="1"/>
</dbReference>
<evidence type="ECO:0000256" key="2">
    <source>
        <dbReference type="ARBA" id="ARBA00022448"/>
    </source>
</evidence>
<feature type="transmembrane region" description="Helical" evidence="7">
    <location>
        <begin position="179"/>
        <end position="204"/>
    </location>
</feature>
<keyword evidence="5 7" id="KW-1133">Transmembrane helix</keyword>
<dbReference type="CDD" id="cd06261">
    <property type="entry name" value="TM_PBP2"/>
    <property type="match status" value="1"/>
</dbReference>
<name>A0ABX2DJ59_9BACL</name>
<proteinExistence type="inferred from homology"/>
<evidence type="ECO:0000313" key="10">
    <source>
        <dbReference type="Proteomes" id="UP000711047"/>
    </source>
</evidence>
<keyword evidence="4 7" id="KW-0812">Transmembrane</keyword>
<comment type="caution">
    <text evidence="9">The sequence shown here is derived from an EMBL/GenBank/DDBJ whole genome shotgun (WGS) entry which is preliminary data.</text>
</comment>
<dbReference type="InterPro" id="IPR000515">
    <property type="entry name" value="MetI-like"/>
</dbReference>
<feature type="transmembrane region" description="Helical" evidence="7">
    <location>
        <begin position="103"/>
        <end position="124"/>
    </location>
</feature>
<keyword evidence="6 7" id="KW-0472">Membrane</keyword>
<dbReference type="PANTHER" id="PTHR43744">
    <property type="entry name" value="ABC TRANSPORTER PERMEASE PROTEIN MG189-RELATED-RELATED"/>
    <property type="match status" value="1"/>
</dbReference>
<dbReference type="Gene3D" id="1.10.3720.10">
    <property type="entry name" value="MetI-like"/>
    <property type="match status" value="1"/>
</dbReference>
<sequence>MKSNRYANWAIQLLVWLGAGLMLFPLYLTVTVALKKPGEGGNIMTFPKEIYFGNFKQAVELGRYFEGLLNSTFITVISLFLIILFGASTAYGISRSHSKSSRLLYYFFISGMFVPFQVLMLPLLKQISAVGLLNKYGVILLYTTYSLFQSVFLYTGYLKSIPKELEEAAQVDGYGPFRLFWKIIFPLLKPMTATLIILNTIWIWNDFLLPLVMLSDPGEYTLPLLQYVFQTQYSTDFSLAFASYLLVMLPILLVYSGLQKYIINGIVSGAVK</sequence>
<gene>
    <name evidence="9" type="ORF">HQN87_04835</name>
</gene>
<dbReference type="RefSeq" id="WP_173128577.1">
    <property type="nucleotide sequence ID" value="NZ_JABMKX010000002.1"/>
</dbReference>
<dbReference type="InterPro" id="IPR035906">
    <property type="entry name" value="MetI-like_sf"/>
</dbReference>
<evidence type="ECO:0000256" key="4">
    <source>
        <dbReference type="ARBA" id="ARBA00022692"/>
    </source>
</evidence>
<evidence type="ECO:0000259" key="8">
    <source>
        <dbReference type="PROSITE" id="PS50928"/>
    </source>
</evidence>
<evidence type="ECO:0000313" key="9">
    <source>
        <dbReference type="EMBL" id="NQX44649.1"/>
    </source>
</evidence>
<keyword evidence="2 7" id="KW-0813">Transport</keyword>
<evidence type="ECO:0000256" key="5">
    <source>
        <dbReference type="ARBA" id="ARBA00022989"/>
    </source>
</evidence>
<dbReference type="EMBL" id="JABMKX010000002">
    <property type="protein sequence ID" value="NQX44649.1"/>
    <property type="molecule type" value="Genomic_DNA"/>
</dbReference>
<evidence type="ECO:0000256" key="6">
    <source>
        <dbReference type="ARBA" id="ARBA00023136"/>
    </source>
</evidence>
<dbReference type="PROSITE" id="PS50928">
    <property type="entry name" value="ABC_TM1"/>
    <property type="match status" value="1"/>
</dbReference>
<dbReference type="Pfam" id="PF00528">
    <property type="entry name" value="BPD_transp_1"/>
    <property type="match status" value="1"/>
</dbReference>
<evidence type="ECO:0000256" key="3">
    <source>
        <dbReference type="ARBA" id="ARBA00022475"/>
    </source>
</evidence>
<reference evidence="9 10" key="1">
    <citation type="submission" date="2020-05" db="EMBL/GenBank/DDBJ databases">
        <title>Paenibacillus glebae, sp. nov., Paenibacillus humi sp. nov., Paenibacillus pedi sp. nov., Paenibacillus terrestris sp. nov. and Paenibacillus terricola sp. nov., isolated from a forest top soil sample.</title>
        <authorList>
            <person name="Qi S."/>
            <person name="Carlier A."/>
            <person name="Cnockaert M."/>
            <person name="Vandamme P."/>
        </authorList>
    </citation>
    <scope>NUCLEOTIDE SEQUENCE [LARGE SCALE GENOMIC DNA]</scope>
    <source>
        <strain evidence="9 10">LMG 29502</strain>
    </source>
</reference>
<evidence type="ECO:0000256" key="7">
    <source>
        <dbReference type="RuleBase" id="RU363032"/>
    </source>
</evidence>
<feature type="transmembrane region" description="Helical" evidence="7">
    <location>
        <begin position="68"/>
        <end position="91"/>
    </location>
</feature>
<comment type="similarity">
    <text evidence="7">Belongs to the binding-protein-dependent transport system permease family.</text>
</comment>
<accession>A0ABX2DJ59</accession>
<feature type="transmembrane region" description="Helical" evidence="7">
    <location>
        <begin position="136"/>
        <end position="158"/>
    </location>
</feature>
<organism evidence="9 10">
    <name type="scientific">Paenibacillus tritici</name>
    <dbReference type="NCBI Taxonomy" id="1873425"/>
    <lineage>
        <taxon>Bacteria</taxon>
        <taxon>Bacillati</taxon>
        <taxon>Bacillota</taxon>
        <taxon>Bacilli</taxon>
        <taxon>Bacillales</taxon>
        <taxon>Paenibacillaceae</taxon>
        <taxon>Paenibacillus</taxon>
    </lineage>
</organism>
<evidence type="ECO:0000256" key="1">
    <source>
        <dbReference type="ARBA" id="ARBA00004651"/>
    </source>
</evidence>
<feature type="transmembrane region" description="Helical" evidence="7">
    <location>
        <begin position="7"/>
        <end position="28"/>
    </location>
</feature>
<feature type="transmembrane region" description="Helical" evidence="7">
    <location>
        <begin position="237"/>
        <end position="258"/>
    </location>
</feature>
<dbReference type="SUPFAM" id="SSF161098">
    <property type="entry name" value="MetI-like"/>
    <property type="match status" value="1"/>
</dbReference>
<protein>
    <submittedName>
        <fullName evidence="9">Carbohydrate ABC transporter permease</fullName>
    </submittedName>
</protein>
<comment type="subcellular location">
    <subcellularLocation>
        <location evidence="1 7">Cell membrane</location>
        <topology evidence="1 7">Multi-pass membrane protein</topology>
    </subcellularLocation>
</comment>
<feature type="domain" description="ABC transmembrane type-1" evidence="8">
    <location>
        <begin position="68"/>
        <end position="258"/>
    </location>
</feature>
<keyword evidence="10" id="KW-1185">Reference proteome</keyword>
<keyword evidence="3" id="KW-1003">Cell membrane</keyword>
<dbReference type="Proteomes" id="UP000711047">
    <property type="component" value="Unassembled WGS sequence"/>
</dbReference>